<evidence type="ECO:0000313" key="2">
    <source>
        <dbReference type="Proteomes" id="UP000037511"/>
    </source>
</evidence>
<organism evidence="1 2">
    <name type="scientific">Achromobacter spanius</name>
    <dbReference type="NCBI Taxonomy" id="217203"/>
    <lineage>
        <taxon>Bacteria</taxon>
        <taxon>Pseudomonadati</taxon>
        <taxon>Pseudomonadota</taxon>
        <taxon>Betaproteobacteria</taxon>
        <taxon>Burkholderiales</taxon>
        <taxon>Alcaligenaceae</taxon>
        <taxon>Achromobacter</taxon>
    </lineage>
</organism>
<dbReference type="EMBL" id="LGVG01000029">
    <property type="protein sequence ID" value="KNE25906.1"/>
    <property type="molecule type" value="Genomic_DNA"/>
</dbReference>
<accession>A0AAW3I073</accession>
<evidence type="ECO:0000313" key="1">
    <source>
        <dbReference type="EMBL" id="KNE25906.1"/>
    </source>
</evidence>
<dbReference type="Proteomes" id="UP000037511">
    <property type="component" value="Unassembled WGS sequence"/>
</dbReference>
<comment type="caution">
    <text evidence="1">The sequence shown here is derived from an EMBL/GenBank/DDBJ whole genome shotgun (WGS) entry which is preliminary data.</text>
</comment>
<sequence length="70" mass="7711">MAPVGWVQRGTVMPRTQNADRAEPILQWLLCGKAAEELGCCLMGFARSVVSFFLLPCRAAPILHAMARRP</sequence>
<dbReference type="AlphaFoldDB" id="A0AAW3I073"/>
<gene>
    <name evidence="1" type="ORF">AFM18_20325</name>
</gene>
<reference evidence="1 2" key="1">
    <citation type="submission" date="2015-07" db="EMBL/GenBank/DDBJ databases">
        <title>Draft genome of Achromobacter spanius.</title>
        <authorList>
            <person name="Wang X."/>
        </authorList>
    </citation>
    <scope>NUCLEOTIDE SEQUENCE [LARGE SCALE GENOMIC DNA]</scope>
    <source>
        <strain evidence="1 2">CGMCC9173</strain>
    </source>
</reference>
<protein>
    <submittedName>
        <fullName evidence="1">Uncharacterized protein</fullName>
    </submittedName>
</protein>
<name>A0AAW3I073_9BURK</name>
<proteinExistence type="predicted"/>